<proteinExistence type="predicted"/>
<evidence type="ECO:0000313" key="1">
    <source>
        <dbReference type="EMBL" id="KAA3469889.1"/>
    </source>
</evidence>
<organism evidence="1 2">
    <name type="scientific">Gossypium australe</name>
    <dbReference type="NCBI Taxonomy" id="47621"/>
    <lineage>
        <taxon>Eukaryota</taxon>
        <taxon>Viridiplantae</taxon>
        <taxon>Streptophyta</taxon>
        <taxon>Embryophyta</taxon>
        <taxon>Tracheophyta</taxon>
        <taxon>Spermatophyta</taxon>
        <taxon>Magnoliopsida</taxon>
        <taxon>eudicotyledons</taxon>
        <taxon>Gunneridae</taxon>
        <taxon>Pentapetalae</taxon>
        <taxon>rosids</taxon>
        <taxon>malvids</taxon>
        <taxon>Malvales</taxon>
        <taxon>Malvaceae</taxon>
        <taxon>Malvoideae</taxon>
        <taxon>Gossypium</taxon>
    </lineage>
</organism>
<reference evidence="2" key="1">
    <citation type="journal article" date="2019" name="Plant Biotechnol. J.">
        <title>Genome sequencing of the Australian wild diploid species Gossypium australe highlights disease resistance and delayed gland morphogenesis.</title>
        <authorList>
            <person name="Cai Y."/>
            <person name="Cai X."/>
            <person name="Wang Q."/>
            <person name="Wang P."/>
            <person name="Zhang Y."/>
            <person name="Cai C."/>
            <person name="Xu Y."/>
            <person name="Wang K."/>
            <person name="Zhou Z."/>
            <person name="Wang C."/>
            <person name="Geng S."/>
            <person name="Li B."/>
            <person name="Dong Q."/>
            <person name="Hou Y."/>
            <person name="Wang H."/>
            <person name="Ai P."/>
            <person name="Liu Z."/>
            <person name="Yi F."/>
            <person name="Sun M."/>
            <person name="An G."/>
            <person name="Cheng J."/>
            <person name="Zhang Y."/>
            <person name="Shi Q."/>
            <person name="Xie Y."/>
            <person name="Shi X."/>
            <person name="Chang Y."/>
            <person name="Huang F."/>
            <person name="Chen Y."/>
            <person name="Hong S."/>
            <person name="Mi L."/>
            <person name="Sun Q."/>
            <person name="Zhang L."/>
            <person name="Zhou B."/>
            <person name="Peng R."/>
            <person name="Zhang X."/>
            <person name="Liu F."/>
        </authorList>
    </citation>
    <scope>NUCLEOTIDE SEQUENCE [LARGE SCALE GENOMIC DNA]</scope>
    <source>
        <strain evidence="2">cv. PA1801</strain>
    </source>
</reference>
<dbReference type="AlphaFoldDB" id="A0A5B6VKQ0"/>
<accession>A0A5B6VKQ0</accession>
<sequence>MSRRLLLDPRLWLRNLPNQLVWRRMRAPALLVLEMGWERMKDSRVSPYKLNWWIESLEEKNERNNEEFLGFRKMFKALNVNLPLLEVIKKC</sequence>
<comment type="caution">
    <text evidence="1">The sequence shown here is derived from an EMBL/GenBank/DDBJ whole genome shotgun (WGS) entry which is preliminary data.</text>
</comment>
<dbReference type="Proteomes" id="UP000325315">
    <property type="component" value="Unassembled WGS sequence"/>
</dbReference>
<dbReference type="OrthoDB" id="1002605at2759"/>
<name>A0A5B6VKQ0_9ROSI</name>
<dbReference type="EMBL" id="SMMG02000006">
    <property type="protein sequence ID" value="KAA3469889.1"/>
    <property type="molecule type" value="Genomic_DNA"/>
</dbReference>
<gene>
    <name evidence="1" type="ORF">EPI10_015639</name>
</gene>
<keyword evidence="2" id="KW-1185">Reference proteome</keyword>
<protein>
    <submittedName>
        <fullName evidence="1">Retrovirus-related Pol polyprotein from transposon opus</fullName>
    </submittedName>
</protein>
<evidence type="ECO:0000313" key="2">
    <source>
        <dbReference type="Proteomes" id="UP000325315"/>
    </source>
</evidence>